<keyword evidence="18" id="KW-1185">Reference proteome</keyword>
<evidence type="ECO:0000256" key="3">
    <source>
        <dbReference type="ARBA" id="ARBA00012201"/>
    </source>
</evidence>
<evidence type="ECO:0000256" key="5">
    <source>
        <dbReference type="ARBA" id="ARBA00022614"/>
    </source>
</evidence>
<dbReference type="InterPro" id="IPR001054">
    <property type="entry name" value="A/G_cyclase"/>
</dbReference>
<dbReference type="GO" id="GO:0006171">
    <property type="term" value="P:cAMP biosynthetic process"/>
    <property type="evidence" value="ECO:0007669"/>
    <property type="project" value="UniProtKB-KW"/>
</dbReference>
<dbReference type="CDD" id="cd00143">
    <property type="entry name" value="PP2Cc"/>
    <property type="match status" value="1"/>
</dbReference>
<comment type="similarity">
    <text evidence="2">Belongs to the adenylyl cyclase class-3 family.</text>
</comment>
<feature type="compositionally biased region" description="Low complexity" evidence="13">
    <location>
        <begin position="109"/>
        <end position="123"/>
    </location>
</feature>
<evidence type="ECO:0000256" key="10">
    <source>
        <dbReference type="ARBA" id="ARBA00023239"/>
    </source>
</evidence>
<evidence type="ECO:0000256" key="1">
    <source>
        <dbReference type="ARBA" id="ARBA00001593"/>
    </source>
</evidence>
<sequence>MAAQLSTGSDLRDQNMNSRRANDSNPPQFNSKYTEDTLGKPKQFSADVRHQSIDSAGSSPTSTRHPSRAINRPISPSNSTTSLLNLGAPKAKVQQPGYTSNIDTSIRRSSTAWSPATTPTTSSFNQIDKSLGEKPPAPTTQQLKSKKIRRPTGLFNRFMSSRRESDPQSHSYKRSSTALPTSKLSMTRKSDPTDDASMSNQMIDFDQVEPEFFNQNVHHVPLEYRANSVSDHNYKLTSRVPPSSATARSSSHSIPQQMTALNRQSTVPLPQRASTGSHPGMISSSPDLNKKEIKIQQPFGIDLGSDNEDLASITKLSDSAMSRMGSMASVSVPGPMWRAPESWKVKTTTDDIPNDKSVAPSRGLSQSDSSTSVSTYSSTSGLSDTSPDAHKDGADLTDHAPRSKKKSVSSTRDRSESYDPNGTGDLQLSTVPSLATPPVTMHSTAAAASNSAPTPTSTSPPTPPLFPKKNKSISEADDAADHHHHHHHAYHPKEVRGAARSSVRIFKGDKTSVLPCTLDTTCKDILDVLRRKRFLKFEDDHIIVLKCGGLVRVLSLDEKPLKIQRNMLFLYGYNERDNLDYIERTDLGFLFKFVVQDRGVELISKEKRRMINPQNVNLKNWNLQDIPNFLYAEPIVSLDVSQNPSFEFTKEFMHDCRNLLTLNFTRNGNPKFPACVVYAPRLMDLDLEVNYIKSIPPEIAMLKTLTTLNLACNRLFTLPDSFSELQNLKILNLSSNRFKSIPDPVMKIQGLQRLDLAYNSISVLSEQMVNLASLEVLQLSANKLAKTLPDFFSQFASLIKLDIRFNRFDSIDALKDLPKLEVIRATGNNVSVFTSGAKNLFEVELNINPVTYVKFLQVMTKLKIVDFSKGKITSCSFVSMLPAVEKLTLDNNHLVSLPDEIANMRKLQYLSIFKNNITALPNAIGKLTKLKYLDLHLNNISVLTSTIWKLESLEYLNVSSNLLESFPDPPQSSSSPFNGIPTLGKLNAAKGQKPQLGYQQTPTSSSSANEEAVDINSLQLPQLETHPLSLSAIKRRGSELSNSGSGSFSKELGGLERSLKILSMNDNKLTDATIHTISIFKNLEFLNLSYNELFDIPSGYLNNLTKLHSLYLSGNHLSSLPVEDFDSFTEMTTLHLNGNRFHTLPAELSKIKNLTSLDVGSNNLKYNIGNIPYDWNWCQNVKLNYLNFSGNKRLEIKPQHKRDGMEDSLDSFLVLKNMKLLGLMDVTITTDAVPDQGVDVRVRSTVSQLGKFGYGISDTLGEKSSLSTRDVVIEKFRGQADELLITIYDGKNCSDNMGDRISKIIQETFEIHLAKELETVGTSEVAGHEPKTVEDALRGAFLTMNSEMNILINRDRSSTFSSAAAHRTTTTDELTLEQDGLTGCCATVIYIKGDILYVANIGDTMGLMTKSDGEYSILTAKHEPYAPEEYERIRESGGYVTTDGYLDGVSDVSRAVGFFKLIPHINASPSISQFKLTQNEEMIVIATSEIWKKVPYDLAADIIRQEKSNPGVAAEKLRDFAISYGAHDKCTAVVLSLRQFQVKQKQQERSSLPEDSILRKLDEEIEPPTGELAMVFTDIKNSTLLWDAYPVAMRSAIKIHNAIMRRQLRIIGGYEVKTEGDAFMVAFPTPTSALLWCFTVQSQLLTTTEWPAEILASDQGFEIKDENDNIIYRGLSVRMGVHWGRPVCERDIVTKRMDYFGPMVNRASRVSSVADGGQITMSTDFYYEFEKLKKLHEKVDTEGSDLAEVYGSKMLGQILEIQMNQLDQIGWVEESIGAKKLKGLETPEKIWLIFPSQLSSRLKVLTNSNGQVNNKSNKLVIGGITTETIWKLRKISLRLEIICSQLTSESSQNSVKHSRSDFAEDLSKQAEDAMNSQLNSTEIDLMVFIEHIVTRIENSVTILATRKLCGSNETGLSRCSVDDLYGQLHEMFEQLKSIGGLNQRPISNQIQEI</sequence>
<dbReference type="Gene3D" id="3.30.70.1230">
    <property type="entry name" value="Nucleotide cyclase"/>
    <property type="match status" value="1"/>
</dbReference>
<dbReference type="InterPro" id="IPR029787">
    <property type="entry name" value="Nucleotide_cyclase"/>
</dbReference>
<dbReference type="CDD" id="cd01775">
    <property type="entry name" value="RA_PHLPP_like"/>
    <property type="match status" value="1"/>
</dbReference>
<dbReference type="PANTHER" id="PTHR48051">
    <property type="match status" value="1"/>
</dbReference>
<dbReference type="SUPFAM" id="SSF55073">
    <property type="entry name" value="Nucleotide cyclase"/>
    <property type="match status" value="1"/>
</dbReference>
<accession>A0A1E4SXR6</accession>
<dbReference type="GO" id="GO:0005737">
    <property type="term" value="C:cytoplasm"/>
    <property type="evidence" value="ECO:0007669"/>
    <property type="project" value="TreeGrafter"/>
</dbReference>
<evidence type="ECO:0000256" key="11">
    <source>
        <dbReference type="ARBA" id="ARBA00032597"/>
    </source>
</evidence>
<dbReference type="InterPro" id="IPR001611">
    <property type="entry name" value="Leu-rich_rpt"/>
</dbReference>
<organism evidence="17 18">
    <name type="scientific">[Candida] arabinofermentans NRRL YB-2248</name>
    <dbReference type="NCBI Taxonomy" id="983967"/>
    <lineage>
        <taxon>Eukaryota</taxon>
        <taxon>Fungi</taxon>
        <taxon>Dikarya</taxon>
        <taxon>Ascomycota</taxon>
        <taxon>Saccharomycotina</taxon>
        <taxon>Pichiomycetes</taxon>
        <taxon>Pichiales</taxon>
        <taxon>Pichiaceae</taxon>
        <taxon>Ogataea</taxon>
        <taxon>Ogataea/Candida clade</taxon>
    </lineage>
</organism>
<dbReference type="SMART" id="SM00364">
    <property type="entry name" value="LRR_BAC"/>
    <property type="match status" value="8"/>
</dbReference>
<keyword evidence="7" id="KW-0677">Repeat</keyword>
<evidence type="ECO:0000256" key="8">
    <source>
        <dbReference type="ARBA" id="ARBA00022842"/>
    </source>
</evidence>
<evidence type="ECO:0000259" key="15">
    <source>
        <dbReference type="PROSITE" id="PS50200"/>
    </source>
</evidence>
<keyword evidence="6" id="KW-0479">Metal-binding</keyword>
<dbReference type="PROSITE" id="PS51450">
    <property type="entry name" value="LRR"/>
    <property type="match status" value="7"/>
</dbReference>
<dbReference type="SMART" id="SM00369">
    <property type="entry name" value="LRR_TYP"/>
    <property type="match status" value="11"/>
</dbReference>
<evidence type="ECO:0000256" key="13">
    <source>
        <dbReference type="SAM" id="MobiDB-lite"/>
    </source>
</evidence>
<evidence type="ECO:0000259" key="14">
    <source>
        <dbReference type="PROSITE" id="PS50125"/>
    </source>
</evidence>
<feature type="domain" description="Ras-associating" evidence="15">
    <location>
        <begin position="513"/>
        <end position="577"/>
    </location>
</feature>
<dbReference type="Gene3D" id="3.60.40.10">
    <property type="entry name" value="PPM-type phosphatase domain"/>
    <property type="match status" value="1"/>
</dbReference>
<feature type="compositionally biased region" description="Basic and acidic residues" evidence="13">
    <location>
        <begin position="387"/>
        <end position="401"/>
    </location>
</feature>
<dbReference type="Pfam" id="PF23598">
    <property type="entry name" value="LRR_14"/>
    <property type="match status" value="1"/>
</dbReference>
<feature type="compositionally biased region" description="Low complexity" evidence="13">
    <location>
        <begin position="443"/>
        <end position="457"/>
    </location>
</feature>
<reference evidence="18" key="1">
    <citation type="submission" date="2016-04" db="EMBL/GenBank/DDBJ databases">
        <title>Comparative genomics of biotechnologically important yeasts.</title>
        <authorList>
            <consortium name="DOE Joint Genome Institute"/>
            <person name="Riley R."/>
            <person name="Haridas S."/>
            <person name="Wolfe K.H."/>
            <person name="Lopes M.R."/>
            <person name="Hittinger C.T."/>
            <person name="Goker M."/>
            <person name="Salamov A."/>
            <person name="Wisecaver J."/>
            <person name="Long T.M."/>
            <person name="Aerts A.L."/>
            <person name="Barry K."/>
            <person name="Choi C."/>
            <person name="Clum A."/>
            <person name="Coughlan A.Y."/>
            <person name="Deshpande S."/>
            <person name="Douglass A.P."/>
            <person name="Hanson S.J."/>
            <person name="Klenk H.-P."/>
            <person name="Labutti K."/>
            <person name="Lapidus A."/>
            <person name="Lindquist E."/>
            <person name="Lipzen A."/>
            <person name="Meier-Kolthoff J.P."/>
            <person name="Ohm R.A."/>
            <person name="Otillar R.P."/>
            <person name="Pangilinan J."/>
            <person name="Peng Y."/>
            <person name="Rokas A."/>
            <person name="Rosa C.A."/>
            <person name="Scheuner C."/>
            <person name="Sibirny A.A."/>
            <person name="Slot J.C."/>
            <person name="Stielow J.B."/>
            <person name="Sun H."/>
            <person name="Kurtzman C.P."/>
            <person name="Blackwell M."/>
            <person name="Grigoriev I.V."/>
            <person name="Jeffries T.W."/>
        </authorList>
    </citation>
    <scope>NUCLEOTIDE SEQUENCE [LARGE SCALE GENOMIC DNA]</scope>
    <source>
        <strain evidence="18">NRRL YB-2248</strain>
    </source>
</reference>
<feature type="compositionally biased region" description="Polar residues" evidence="13">
    <location>
        <begin position="1"/>
        <end position="32"/>
    </location>
</feature>
<feature type="compositionally biased region" description="Polar residues" evidence="13">
    <location>
        <begin position="168"/>
        <end position="187"/>
    </location>
</feature>
<evidence type="ECO:0000256" key="12">
    <source>
        <dbReference type="ARBA" id="ARBA00032637"/>
    </source>
</evidence>
<dbReference type="InterPro" id="IPR050216">
    <property type="entry name" value="LRR_domain-containing"/>
</dbReference>
<keyword evidence="10" id="KW-0456">Lyase</keyword>
<dbReference type="Gene3D" id="3.80.10.10">
    <property type="entry name" value="Ribonuclease Inhibitor"/>
    <property type="match status" value="4"/>
</dbReference>
<dbReference type="SMART" id="SM00044">
    <property type="entry name" value="CYCc"/>
    <property type="match status" value="1"/>
</dbReference>
<dbReference type="EC" id="4.6.1.1" evidence="3"/>
<gene>
    <name evidence="17" type="ORF">CANARDRAFT_29171</name>
</gene>
<dbReference type="OrthoDB" id="2021138at2759"/>
<evidence type="ECO:0000259" key="16">
    <source>
        <dbReference type="PROSITE" id="PS51746"/>
    </source>
</evidence>
<dbReference type="PROSITE" id="PS51746">
    <property type="entry name" value="PPM_2"/>
    <property type="match status" value="1"/>
</dbReference>
<comment type="catalytic activity">
    <reaction evidence="1">
        <text>ATP = 3',5'-cyclic AMP + diphosphate</text>
        <dbReference type="Rhea" id="RHEA:15389"/>
        <dbReference type="ChEBI" id="CHEBI:30616"/>
        <dbReference type="ChEBI" id="CHEBI:33019"/>
        <dbReference type="ChEBI" id="CHEBI:58165"/>
        <dbReference type="EC" id="4.6.1.1"/>
    </reaction>
</comment>
<feature type="domain" description="PPM-type phosphatase" evidence="16">
    <location>
        <begin position="1253"/>
        <end position="1537"/>
    </location>
</feature>
<dbReference type="PROSITE" id="PS50200">
    <property type="entry name" value="RA"/>
    <property type="match status" value="1"/>
</dbReference>
<dbReference type="Proteomes" id="UP000094801">
    <property type="component" value="Unassembled WGS sequence"/>
</dbReference>
<dbReference type="SUPFAM" id="SSF52058">
    <property type="entry name" value="L domain-like"/>
    <property type="match status" value="2"/>
</dbReference>
<dbReference type="CDD" id="cd07302">
    <property type="entry name" value="CHD"/>
    <property type="match status" value="1"/>
</dbReference>
<dbReference type="GO" id="GO:0035556">
    <property type="term" value="P:intracellular signal transduction"/>
    <property type="evidence" value="ECO:0007669"/>
    <property type="project" value="InterPro"/>
</dbReference>
<evidence type="ECO:0000256" key="7">
    <source>
        <dbReference type="ARBA" id="ARBA00022737"/>
    </source>
</evidence>
<dbReference type="STRING" id="983967.A0A1E4SXR6"/>
<dbReference type="GO" id="GO:0046872">
    <property type="term" value="F:metal ion binding"/>
    <property type="evidence" value="ECO:0007669"/>
    <property type="project" value="UniProtKB-KW"/>
</dbReference>
<feature type="compositionally biased region" description="Polar residues" evidence="13">
    <location>
        <begin position="418"/>
        <end position="433"/>
    </location>
</feature>
<feature type="compositionally biased region" description="Polar residues" evidence="13">
    <location>
        <begin position="997"/>
        <end position="1009"/>
    </location>
</feature>
<evidence type="ECO:0000256" key="6">
    <source>
        <dbReference type="ARBA" id="ARBA00022723"/>
    </source>
</evidence>
<dbReference type="InterPro" id="IPR048580">
    <property type="entry name" value="CYAA_C"/>
</dbReference>
<dbReference type="InterPro" id="IPR036457">
    <property type="entry name" value="PPM-type-like_dom_sf"/>
</dbReference>
<feature type="compositionally biased region" description="Low complexity" evidence="13">
    <location>
        <begin position="238"/>
        <end position="253"/>
    </location>
</feature>
<dbReference type="InterPro" id="IPR055414">
    <property type="entry name" value="LRR_R13L4/SHOC2-like"/>
</dbReference>
<feature type="compositionally biased region" description="Polar residues" evidence="13">
    <location>
        <begin position="96"/>
        <end position="108"/>
    </location>
</feature>
<dbReference type="InterPro" id="IPR032675">
    <property type="entry name" value="LRR_dom_sf"/>
</dbReference>
<dbReference type="PROSITE" id="PS50125">
    <property type="entry name" value="GUANYLATE_CYCLASE_2"/>
    <property type="match status" value="1"/>
</dbReference>
<keyword evidence="8" id="KW-0460">Magnesium</keyword>
<dbReference type="Pfam" id="PF23010">
    <property type="entry name" value="RA_3"/>
    <property type="match status" value="1"/>
</dbReference>
<dbReference type="EMBL" id="KV453857">
    <property type="protein sequence ID" value="ODV84288.1"/>
    <property type="molecule type" value="Genomic_DNA"/>
</dbReference>
<dbReference type="Pfam" id="PF13855">
    <property type="entry name" value="LRR_8"/>
    <property type="match status" value="2"/>
</dbReference>
<dbReference type="SMART" id="SM00332">
    <property type="entry name" value="PP2Cc"/>
    <property type="match status" value="1"/>
</dbReference>
<feature type="compositionally biased region" description="Low complexity" evidence="13">
    <location>
        <begin position="365"/>
        <end position="386"/>
    </location>
</feature>
<dbReference type="InterPro" id="IPR001932">
    <property type="entry name" value="PPM-type_phosphatase-like_dom"/>
</dbReference>
<dbReference type="PANTHER" id="PTHR48051:SF1">
    <property type="entry name" value="RAS SUPPRESSOR PROTEIN 1"/>
    <property type="match status" value="1"/>
</dbReference>
<evidence type="ECO:0000256" key="9">
    <source>
        <dbReference type="ARBA" id="ARBA00022998"/>
    </source>
</evidence>
<evidence type="ECO:0000313" key="17">
    <source>
        <dbReference type="EMBL" id="ODV84288.1"/>
    </source>
</evidence>
<feature type="region of interest" description="Disordered" evidence="13">
    <location>
        <begin position="345"/>
        <end position="496"/>
    </location>
</feature>
<proteinExistence type="inferred from homology"/>
<evidence type="ECO:0000256" key="2">
    <source>
        <dbReference type="ARBA" id="ARBA00005381"/>
    </source>
</evidence>
<dbReference type="InterPro" id="IPR000159">
    <property type="entry name" value="RA_dom"/>
</dbReference>
<feature type="region of interest" description="Disordered" evidence="13">
    <location>
        <begin position="237"/>
        <end position="256"/>
    </location>
</feature>
<feature type="compositionally biased region" description="Polar residues" evidence="13">
    <location>
        <begin position="53"/>
        <end position="64"/>
    </location>
</feature>
<evidence type="ECO:0000256" key="4">
    <source>
        <dbReference type="ARBA" id="ARBA00021420"/>
    </source>
</evidence>
<feature type="compositionally biased region" description="Low complexity" evidence="13">
    <location>
        <begin position="77"/>
        <end position="86"/>
    </location>
</feature>
<dbReference type="Pfam" id="PF21187">
    <property type="entry name" value="CYAA_C"/>
    <property type="match status" value="1"/>
</dbReference>
<feature type="region of interest" description="Disordered" evidence="13">
    <location>
        <begin position="1"/>
        <end position="198"/>
    </location>
</feature>
<feature type="region of interest" description="Disordered" evidence="13">
    <location>
        <begin position="992"/>
        <end position="1011"/>
    </location>
</feature>
<dbReference type="Pfam" id="PF00211">
    <property type="entry name" value="Guanylate_cyc"/>
    <property type="match status" value="1"/>
</dbReference>
<feature type="region of interest" description="Disordered" evidence="13">
    <location>
        <begin position="261"/>
        <end position="286"/>
    </location>
</feature>
<dbReference type="InterPro" id="IPR055071">
    <property type="entry name" value="RA_PHLPP-like"/>
</dbReference>
<protein>
    <recommendedName>
        <fullName evidence="4">Adenylate cyclase</fullName>
        <ecNumber evidence="3">4.6.1.1</ecNumber>
    </recommendedName>
    <alternativeName>
        <fullName evidence="11">ATP pyrophosphate-lyase</fullName>
    </alternativeName>
    <alternativeName>
        <fullName evidence="12">Adenylyl cyclase</fullName>
    </alternativeName>
</protein>
<feature type="domain" description="Guanylate cyclase" evidence="14">
    <location>
        <begin position="1573"/>
        <end position="1711"/>
    </location>
</feature>
<keyword evidence="9" id="KW-0115">cAMP biosynthesis</keyword>
<evidence type="ECO:0000313" key="18">
    <source>
        <dbReference type="Proteomes" id="UP000094801"/>
    </source>
</evidence>
<keyword evidence="5" id="KW-0433">Leucine-rich repeat</keyword>
<dbReference type="SUPFAM" id="SSF81606">
    <property type="entry name" value="PP2C-like"/>
    <property type="match status" value="1"/>
</dbReference>
<dbReference type="Pfam" id="PF00481">
    <property type="entry name" value="PP2C"/>
    <property type="match status" value="1"/>
</dbReference>
<name>A0A1E4SXR6_9ASCO</name>
<dbReference type="GO" id="GO:0004016">
    <property type="term" value="F:adenylate cyclase activity"/>
    <property type="evidence" value="ECO:0007669"/>
    <property type="project" value="UniProtKB-EC"/>
</dbReference>
<dbReference type="InterPro" id="IPR003591">
    <property type="entry name" value="Leu-rich_rpt_typical-subtyp"/>
</dbReference>